<proteinExistence type="predicted"/>
<protein>
    <submittedName>
        <fullName evidence="1">Uncharacterized protein</fullName>
    </submittedName>
</protein>
<accession>A0A4P9YKF9</accession>
<evidence type="ECO:0000313" key="2">
    <source>
        <dbReference type="Proteomes" id="UP000281549"/>
    </source>
</evidence>
<dbReference type="AlphaFoldDB" id="A0A4P9YKF9"/>
<reference evidence="2" key="1">
    <citation type="journal article" date="2018" name="Nat. Microbiol.">
        <title>Leveraging single-cell genomics to expand the fungal tree of life.</title>
        <authorList>
            <person name="Ahrendt S.R."/>
            <person name="Quandt C.A."/>
            <person name="Ciobanu D."/>
            <person name="Clum A."/>
            <person name="Salamov A."/>
            <person name="Andreopoulos B."/>
            <person name="Cheng J.F."/>
            <person name="Woyke T."/>
            <person name="Pelin A."/>
            <person name="Henrissat B."/>
            <person name="Reynolds N.K."/>
            <person name="Benny G.L."/>
            <person name="Smith M.E."/>
            <person name="James T.Y."/>
            <person name="Grigoriev I.V."/>
        </authorList>
    </citation>
    <scope>NUCLEOTIDE SEQUENCE [LARGE SCALE GENOMIC DNA]</scope>
    <source>
        <strain evidence="2">CSF55</strain>
    </source>
</reference>
<dbReference type="EMBL" id="ML005326">
    <property type="protein sequence ID" value="RKP18960.1"/>
    <property type="molecule type" value="Genomic_DNA"/>
</dbReference>
<sequence length="87" mass="9803">MVHVLNVQKVNQTDMVITLPFVKENMIWLTDITQFVMKFSMCHLKVADISIPVLENSHNVCIDVTIGSPYVEHVFNKTVEKGGAALM</sequence>
<organism evidence="1 2">
    <name type="scientific">Rozella allomycis (strain CSF55)</name>
    <dbReference type="NCBI Taxonomy" id="988480"/>
    <lineage>
        <taxon>Eukaryota</taxon>
        <taxon>Fungi</taxon>
        <taxon>Fungi incertae sedis</taxon>
        <taxon>Cryptomycota</taxon>
        <taxon>Cryptomycota incertae sedis</taxon>
        <taxon>Rozella</taxon>
    </lineage>
</organism>
<feature type="non-terminal residue" evidence="1">
    <location>
        <position position="87"/>
    </location>
</feature>
<evidence type="ECO:0000313" key="1">
    <source>
        <dbReference type="EMBL" id="RKP18960.1"/>
    </source>
</evidence>
<name>A0A4P9YKF9_ROZAC</name>
<dbReference type="Proteomes" id="UP000281549">
    <property type="component" value="Unassembled WGS sequence"/>
</dbReference>
<gene>
    <name evidence="1" type="ORF">ROZALSC1DRAFT_29388</name>
</gene>